<dbReference type="SUPFAM" id="SSF48452">
    <property type="entry name" value="TPR-like"/>
    <property type="match status" value="1"/>
</dbReference>
<dbReference type="EMBL" id="MNCJ02000327">
    <property type="protein sequence ID" value="KAF5777221.1"/>
    <property type="molecule type" value="Genomic_DNA"/>
</dbReference>
<proteinExistence type="predicted"/>
<name>A0A9K3HF78_HELAN</name>
<keyword evidence="2" id="KW-1185">Reference proteome</keyword>
<dbReference type="PANTHER" id="PTHR46183:SF8">
    <property type="entry name" value="PROTEIN CLMP1"/>
    <property type="match status" value="1"/>
</dbReference>
<dbReference type="InterPro" id="IPR044517">
    <property type="entry name" value="PHOX1-4"/>
</dbReference>
<evidence type="ECO:0000313" key="1">
    <source>
        <dbReference type="EMBL" id="KAF5777221.1"/>
    </source>
</evidence>
<dbReference type="AlphaFoldDB" id="A0A9K3HF78"/>
<evidence type="ECO:0000313" key="2">
    <source>
        <dbReference type="Proteomes" id="UP000215914"/>
    </source>
</evidence>
<dbReference type="PANTHER" id="PTHR46183">
    <property type="entry name" value="PROTEIN CLMP1"/>
    <property type="match status" value="1"/>
</dbReference>
<reference evidence="1" key="2">
    <citation type="submission" date="2020-06" db="EMBL/GenBank/DDBJ databases">
        <title>Helianthus annuus Genome sequencing and assembly Release 2.</title>
        <authorList>
            <person name="Gouzy J."/>
            <person name="Langlade N."/>
            <person name="Munos S."/>
        </authorList>
    </citation>
    <scope>NUCLEOTIDE SEQUENCE</scope>
    <source>
        <tissue evidence="1">Leaves</tissue>
    </source>
</reference>
<protein>
    <submittedName>
        <fullName evidence="1">Tetratricopeptide-like helical domain superfamily</fullName>
    </submittedName>
</protein>
<accession>A0A9K3HF78</accession>
<dbReference type="Proteomes" id="UP000215914">
    <property type="component" value="Unassembled WGS sequence"/>
</dbReference>
<dbReference type="Gene3D" id="1.25.40.10">
    <property type="entry name" value="Tetratricopeptide repeat domain"/>
    <property type="match status" value="1"/>
</dbReference>
<sequence>MQMKPNDYKMVVSECSMALQVQPGYVRALLRRARAFEAVGKYEMVMLDVQTLLAADPSHRDALEIARRLRGPIIGARQEAQQDLQGS</sequence>
<gene>
    <name evidence="1" type="ORF">HanXRQr2_Chr12g0533111</name>
</gene>
<organism evidence="1 2">
    <name type="scientific">Helianthus annuus</name>
    <name type="common">Common sunflower</name>
    <dbReference type="NCBI Taxonomy" id="4232"/>
    <lineage>
        <taxon>Eukaryota</taxon>
        <taxon>Viridiplantae</taxon>
        <taxon>Streptophyta</taxon>
        <taxon>Embryophyta</taxon>
        <taxon>Tracheophyta</taxon>
        <taxon>Spermatophyta</taxon>
        <taxon>Magnoliopsida</taxon>
        <taxon>eudicotyledons</taxon>
        <taxon>Gunneridae</taxon>
        <taxon>Pentapetalae</taxon>
        <taxon>asterids</taxon>
        <taxon>campanulids</taxon>
        <taxon>Asterales</taxon>
        <taxon>Asteraceae</taxon>
        <taxon>Asteroideae</taxon>
        <taxon>Heliantheae alliance</taxon>
        <taxon>Heliantheae</taxon>
        <taxon>Helianthus</taxon>
    </lineage>
</organism>
<dbReference type="InterPro" id="IPR011990">
    <property type="entry name" value="TPR-like_helical_dom_sf"/>
</dbReference>
<dbReference type="Gramene" id="mRNA:HanXRQr2_Chr12g0533111">
    <property type="protein sequence ID" value="CDS:HanXRQr2_Chr12g0533111.1"/>
    <property type="gene ID" value="HanXRQr2_Chr12g0533111"/>
</dbReference>
<reference evidence="1" key="1">
    <citation type="journal article" date="2017" name="Nature">
        <title>The sunflower genome provides insights into oil metabolism, flowering and Asterid evolution.</title>
        <authorList>
            <person name="Badouin H."/>
            <person name="Gouzy J."/>
            <person name="Grassa C.J."/>
            <person name="Murat F."/>
            <person name="Staton S.E."/>
            <person name="Cottret L."/>
            <person name="Lelandais-Briere C."/>
            <person name="Owens G.L."/>
            <person name="Carrere S."/>
            <person name="Mayjonade B."/>
            <person name="Legrand L."/>
            <person name="Gill N."/>
            <person name="Kane N.C."/>
            <person name="Bowers J.E."/>
            <person name="Hubner S."/>
            <person name="Bellec A."/>
            <person name="Berard A."/>
            <person name="Berges H."/>
            <person name="Blanchet N."/>
            <person name="Boniface M.C."/>
            <person name="Brunel D."/>
            <person name="Catrice O."/>
            <person name="Chaidir N."/>
            <person name="Claudel C."/>
            <person name="Donnadieu C."/>
            <person name="Faraut T."/>
            <person name="Fievet G."/>
            <person name="Helmstetter N."/>
            <person name="King M."/>
            <person name="Knapp S.J."/>
            <person name="Lai Z."/>
            <person name="Le Paslier M.C."/>
            <person name="Lippi Y."/>
            <person name="Lorenzon L."/>
            <person name="Mandel J.R."/>
            <person name="Marage G."/>
            <person name="Marchand G."/>
            <person name="Marquand E."/>
            <person name="Bret-Mestries E."/>
            <person name="Morien E."/>
            <person name="Nambeesan S."/>
            <person name="Nguyen T."/>
            <person name="Pegot-Espagnet P."/>
            <person name="Pouilly N."/>
            <person name="Raftis F."/>
            <person name="Sallet E."/>
            <person name="Schiex T."/>
            <person name="Thomas J."/>
            <person name="Vandecasteele C."/>
            <person name="Vares D."/>
            <person name="Vear F."/>
            <person name="Vautrin S."/>
            <person name="Crespi M."/>
            <person name="Mangin B."/>
            <person name="Burke J.M."/>
            <person name="Salse J."/>
            <person name="Munos S."/>
            <person name="Vincourt P."/>
            <person name="Rieseberg L.H."/>
            <person name="Langlade N.B."/>
        </authorList>
    </citation>
    <scope>NUCLEOTIDE SEQUENCE</scope>
    <source>
        <tissue evidence="1">Leaves</tissue>
    </source>
</reference>
<comment type="caution">
    <text evidence="1">The sequence shown here is derived from an EMBL/GenBank/DDBJ whole genome shotgun (WGS) entry which is preliminary data.</text>
</comment>